<evidence type="ECO:0000256" key="1">
    <source>
        <dbReference type="ARBA" id="ARBA00007626"/>
    </source>
</evidence>
<evidence type="ECO:0000256" key="2">
    <source>
        <dbReference type="ARBA" id="ARBA00022737"/>
    </source>
</evidence>
<feature type="repeat" description="PPR" evidence="3">
    <location>
        <begin position="115"/>
        <end position="149"/>
    </location>
</feature>
<dbReference type="NCBIfam" id="TIGR00756">
    <property type="entry name" value="PPR"/>
    <property type="match status" value="3"/>
</dbReference>
<keyword evidence="5" id="KW-1185">Reference proteome</keyword>
<evidence type="ECO:0008006" key="6">
    <source>
        <dbReference type="Google" id="ProtNLM"/>
    </source>
</evidence>
<comment type="caution">
    <text evidence="4">The sequence shown here is derived from an EMBL/GenBank/DDBJ whole genome shotgun (WGS) entry which is preliminary data.</text>
</comment>
<comment type="similarity">
    <text evidence="1">Belongs to the PPR family. P subfamily.</text>
</comment>
<dbReference type="InterPro" id="IPR002885">
    <property type="entry name" value="PPR_rpt"/>
</dbReference>
<proteinExistence type="inferred from homology"/>
<protein>
    <recommendedName>
        <fullName evidence="6">Pentatricopeptide repeat-containing protein</fullName>
    </recommendedName>
</protein>
<dbReference type="PANTHER" id="PTHR47941">
    <property type="entry name" value="PENTATRICOPEPTIDE REPEAT-CONTAINING PROTEIN 3, MITOCHONDRIAL"/>
    <property type="match status" value="1"/>
</dbReference>
<organism evidence="4 5">
    <name type="scientific">Coptis chinensis</name>
    <dbReference type="NCBI Taxonomy" id="261450"/>
    <lineage>
        <taxon>Eukaryota</taxon>
        <taxon>Viridiplantae</taxon>
        <taxon>Streptophyta</taxon>
        <taxon>Embryophyta</taxon>
        <taxon>Tracheophyta</taxon>
        <taxon>Spermatophyta</taxon>
        <taxon>Magnoliopsida</taxon>
        <taxon>Ranunculales</taxon>
        <taxon>Ranunculaceae</taxon>
        <taxon>Coptidoideae</taxon>
        <taxon>Coptis</taxon>
    </lineage>
</organism>
<name>A0A835IB45_9MAGN</name>
<evidence type="ECO:0000313" key="5">
    <source>
        <dbReference type="Proteomes" id="UP000631114"/>
    </source>
</evidence>
<dbReference type="EMBL" id="JADFTS010000003">
    <property type="protein sequence ID" value="KAF9615650.1"/>
    <property type="molecule type" value="Genomic_DNA"/>
</dbReference>
<evidence type="ECO:0000313" key="4">
    <source>
        <dbReference type="EMBL" id="KAF9615650.1"/>
    </source>
</evidence>
<reference evidence="4 5" key="1">
    <citation type="submission" date="2020-10" db="EMBL/GenBank/DDBJ databases">
        <title>The Coptis chinensis genome and diversification of protoberbering-type alkaloids.</title>
        <authorList>
            <person name="Wang B."/>
            <person name="Shu S."/>
            <person name="Song C."/>
            <person name="Liu Y."/>
        </authorList>
    </citation>
    <scope>NUCLEOTIDE SEQUENCE [LARGE SCALE GENOMIC DNA]</scope>
    <source>
        <strain evidence="4">HL-2020</strain>
        <tissue evidence="4">Leaf</tissue>
    </source>
</reference>
<dbReference type="Gene3D" id="1.25.40.10">
    <property type="entry name" value="Tetratricopeptide repeat domain"/>
    <property type="match status" value="2"/>
</dbReference>
<keyword evidence="2" id="KW-0677">Repeat</keyword>
<accession>A0A835IB45</accession>
<dbReference type="Pfam" id="PF13041">
    <property type="entry name" value="PPR_2"/>
    <property type="match status" value="1"/>
</dbReference>
<dbReference type="PROSITE" id="PS51375">
    <property type="entry name" value="PPR"/>
    <property type="match status" value="1"/>
</dbReference>
<dbReference type="OrthoDB" id="1720689at2759"/>
<dbReference type="Proteomes" id="UP000631114">
    <property type="component" value="Unassembled WGS sequence"/>
</dbReference>
<sequence>MKDSEYIPDSSTYSNIIPCFVDVGDVKASCSYYNKMKEKSWVSTIFAYSYLVYGLCKNGKIDVALNLVRDCLGNVTIGPMDFKYTLSIIHACRSCDAKKVIDIVDEMMEKGCPLNDLIYSVVISGMCDNGTLEEARKVFTSMRERKLLT</sequence>
<evidence type="ECO:0000256" key="3">
    <source>
        <dbReference type="PROSITE-ProRule" id="PRU00708"/>
    </source>
</evidence>
<gene>
    <name evidence="4" type="ORF">IFM89_025600</name>
</gene>
<dbReference type="AlphaFoldDB" id="A0A835IB45"/>
<dbReference type="Pfam" id="PF12854">
    <property type="entry name" value="PPR_1"/>
    <property type="match status" value="1"/>
</dbReference>
<dbReference type="InterPro" id="IPR011990">
    <property type="entry name" value="TPR-like_helical_dom_sf"/>
</dbReference>